<dbReference type="PANTHER" id="PTHR47171:SF6">
    <property type="entry name" value="SPECIFIC TRANSCRIPTION FACTOR, PUTATIVE (AFU_ORTHOLOGUE AFUA_2G06130)-RELATED"/>
    <property type="match status" value="1"/>
</dbReference>
<name>A0A2T5LV45_9EURO</name>
<feature type="domain" description="Xylanolytic transcriptional activator regulatory" evidence="7">
    <location>
        <begin position="285"/>
        <end position="354"/>
    </location>
</feature>
<comment type="caution">
    <text evidence="8">The sequence shown here is derived from an EMBL/GenBank/DDBJ whole genome shotgun (WGS) entry which is preliminary data.</text>
</comment>
<dbReference type="GO" id="GO:0008270">
    <property type="term" value="F:zinc ion binding"/>
    <property type="evidence" value="ECO:0007669"/>
    <property type="project" value="InterPro"/>
</dbReference>
<dbReference type="SMART" id="SM00906">
    <property type="entry name" value="Fungal_trans"/>
    <property type="match status" value="1"/>
</dbReference>
<evidence type="ECO:0000313" key="9">
    <source>
        <dbReference type="Proteomes" id="UP000244073"/>
    </source>
</evidence>
<evidence type="ECO:0000256" key="4">
    <source>
        <dbReference type="ARBA" id="ARBA00023163"/>
    </source>
</evidence>
<dbReference type="GO" id="GO:0000981">
    <property type="term" value="F:DNA-binding transcription factor activity, RNA polymerase II-specific"/>
    <property type="evidence" value="ECO:0007669"/>
    <property type="project" value="InterPro"/>
</dbReference>
<dbReference type="RefSeq" id="XP_040751553.1">
    <property type="nucleotide sequence ID" value="XM_040894006.1"/>
</dbReference>
<dbReference type="GO" id="GO:0006351">
    <property type="term" value="P:DNA-templated transcription"/>
    <property type="evidence" value="ECO:0007669"/>
    <property type="project" value="InterPro"/>
</dbReference>
<reference evidence="8 9" key="1">
    <citation type="journal article" date="2018" name="Proc. Natl. Acad. Sci. U.S.A.">
        <title>Linking secondary metabolites to gene clusters through genome sequencing of six diverse Aspergillus species.</title>
        <authorList>
            <person name="Kaerboelling I."/>
            <person name="Vesth T.C."/>
            <person name="Frisvad J.C."/>
            <person name="Nybo J.L."/>
            <person name="Theobald S."/>
            <person name="Kuo A."/>
            <person name="Bowyer P."/>
            <person name="Matsuda Y."/>
            <person name="Mondo S."/>
            <person name="Lyhne E.K."/>
            <person name="Kogle M.E."/>
            <person name="Clum A."/>
            <person name="Lipzen A."/>
            <person name="Salamov A."/>
            <person name="Ngan C.Y."/>
            <person name="Daum C."/>
            <person name="Chiniquy J."/>
            <person name="Barry K."/>
            <person name="LaButti K."/>
            <person name="Haridas S."/>
            <person name="Simmons B.A."/>
            <person name="Magnuson J.K."/>
            <person name="Mortensen U.H."/>
            <person name="Larsen T.O."/>
            <person name="Grigoriev I.V."/>
            <person name="Baker S.E."/>
            <person name="Andersen M.R."/>
        </authorList>
    </citation>
    <scope>NUCLEOTIDE SEQUENCE [LARGE SCALE GENOMIC DNA]</scope>
    <source>
        <strain evidence="8 9">IBT 24754</strain>
    </source>
</reference>
<gene>
    <name evidence="8" type="ORF">P175DRAFT_0440103</name>
</gene>
<dbReference type="InterPro" id="IPR052073">
    <property type="entry name" value="Amide_Lactam_Regulators"/>
</dbReference>
<dbReference type="CDD" id="cd12148">
    <property type="entry name" value="fungal_TF_MHR"/>
    <property type="match status" value="1"/>
</dbReference>
<keyword evidence="4" id="KW-0804">Transcription</keyword>
<evidence type="ECO:0000259" key="7">
    <source>
        <dbReference type="SMART" id="SM00906"/>
    </source>
</evidence>
<sequence>MELTWIANTPQSRRRTRALRACSNCQKRKKRCRHLGPDSLNTAQIQSTVVSSSGHQPAASSLMDDELAGTRLAMPSSLEIPRIERFVGDLNPEAVIREQLASGGTHLRDRVGLWINTPVPQDREGNERDTFDTANSRAGYSAKHALENPSVTSLLHQRYSSALKACQRLPCSTLAHLIPIYFSRVNHILPLVDQGSFLPTFRKGATSVFLERAVCLIAAKDKAASAHLHLVPDGPSITARQFCSEIYAGLVSAMDAGLEVDRFTRIRVLALMSLHSEGYEGAEVASMHLCQAIHQAQTVGLHLERPDRLEGDPLTTLFWSLWTLDKMHACIGGRPILLADRDIGIKRPDLKARRSRSAFEVWFALSDLLSRVISLYRPFADLTIAWETDYPAFEEIIGDPHAQEELDASTLGGLELYYYAVSILSCRSQLSHRPDDSKPSYARQGLAAVRIYSLVATECSGNLPPLPIVPYAVALSMGVSYQQFRSSRLITHFDRAKASLEASCDLLEELGVYWYSAEAMARLGRKALRHIQGITLKGQGSRPSSGANDDDHDDGEHNNSNATRQENQRPSIANVPVSSYDSNSHHHHHRIMSDVPHAAAIPEHEAPLPVDRHQSDIQDPDRSHGFANIDTLFDDFLDLSLPTNFWDPVFFPADDRV</sequence>
<dbReference type="EMBL" id="MSFN02000005">
    <property type="protein sequence ID" value="PTU20161.1"/>
    <property type="molecule type" value="Genomic_DNA"/>
</dbReference>
<keyword evidence="1" id="KW-0862">Zinc</keyword>
<evidence type="ECO:0000256" key="1">
    <source>
        <dbReference type="ARBA" id="ARBA00022833"/>
    </source>
</evidence>
<dbReference type="VEuPathDB" id="FungiDB:P175DRAFT_0440103"/>
<dbReference type="Proteomes" id="UP000244073">
    <property type="component" value="Unassembled WGS sequence"/>
</dbReference>
<protein>
    <recommendedName>
        <fullName evidence="7">Xylanolytic transcriptional activator regulatory domain-containing protein</fullName>
    </recommendedName>
</protein>
<keyword evidence="5" id="KW-0539">Nucleus</keyword>
<feature type="region of interest" description="Disordered" evidence="6">
    <location>
        <begin position="535"/>
        <end position="589"/>
    </location>
</feature>
<evidence type="ECO:0000313" key="8">
    <source>
        <dbReference type="EMBL" id="PTU20161.1"/>
    </source>
</evidence>
<dbReference type="Pfam" id="PF04082">
    <property type="entry name" value="Fungal_trans"/>
    <property type="match status" value="1"/>
</dbReference>
<accession>A0A2T5LV45</accession>
<proteinExistence type="predicted"/>
<dbReference type="AlphaFoldDB" id="A0A2T5LV45"/>
<organism evidence="8 9">
    <name type="scientific">Aspergillus ochraceoroseus IBT 24754</name>
    <dbReference type="NCBI Taxonomy" id="1392256"/>
    <lineage>
        <taxon>Eukaryota</taxon>
        <taxon>Fungi</taxon>
        <taxon>Dikarya</taxon>
        <taxon>Ascomycota</taxon>
        <taxon>Pezizomycotina</taxon>
        <taxon>Eurotiomycetes</taxon>
        <taxon>Eurotiomycetidae</taxon>
        <taxon>Eurotiales</taxon>
        <taxon>Aspergillaceae</taxon>
        <taxon>Aspergillus</taxon>
        <taxon>Aspergillus subgen. Nidulantes</taxon>
    </lineage>
</organism>
<evidence type="ECO:0000256" key="3">
    <source>
        <dbReference type="ARBA" id="ARBA00023125"/>
    </source>
</evidence>
<dbReference type="PANTHER" id="PTHR47171">
    <property type="entry name" value="FARA-RELATED"/>
    <property type="match status" value="1"/>
</dbReference>
<dbReference type="InterPro" id="IPR001138">
    <property type="entry name" value="Zn2Cys6_DnaBD"/>
</dbReference>
<feature type="compositionally biased region" description="Polar residues" evidence="6">
    <location>
        <begin position="562"/>
        <end position="582"/>
    </location>
</feature>
<dbReference type="OrthoDB" id="10031947at2759"/>
<keyword evidence="2" id="KW-0805">Transcription regulation</keyword>
<keyword evidence="3" id="KW-0238">DNA-binding</keyword>
<evidence type="ECO:0000256" key="5">
    <source>
        <dbReference type="ARBA" id="ARBA00023242"/>
    </source>
</evidence>
<evidence type="ECO:0000256" key="2">
    <source>
        <dbReference type="ARBA" id="ARBA00023015"/>
    </source>
</evidence>
<dbReference type="InterPro" id="IPR007219">
    <property type="entry name" value="XnlR_reg_dom"/>
</dbReference>
<dbReference type="CDD" id="cd00067">
    <property type="entry name" value="GAL4"/>
    <property type="match status" value="1"/>
</dbReference>
<dbReference type="GO" id="GO:0003677">
    <property type="term" value="F:DNA binding"/>
    <property type="evidence" value="ECO:0007669"/>
    <property type="project" value="UniProtKB-KW"/>
</dbReference>
<dbReference type="GeneID" id="63810888"/>
<evidence type="ECO:0000256" key="6">
    <source>
        <dbReference type="SAM" id="MobiDB-lite"/>
    </source>
</evidence>